<sequence>MRPCFIACGLGLVLPIYAQLNVQPCLTTVILPFITVSDTHDGFQNEYTRTYQEFYSEGLREKTYTITQTCSDIDCQPPPIETAPPPGFTAAVVKCSSCGGPGLQAATLTFPTQSIEAYSSSGYVIVPISSTQPTQDLVDQNGDQSYQTPSDNGDSSPSAVALSGTNQENDSTNHSESHFGDSSDQSGSGSGSLGGLDIQNKQHGQDESDSSDSQQSGSYGGSYEGGSYGGGSENQQGDDSSSKGDSNQPGSNDGGSDRGNGSSNDQAASGLGGTNSEKQWNSTETVSGPEPVSETSTAGDDSGSSSSSSSSAQDIVHDSPDGALDTPDASNDTSPSYQDGAGASDAASLGGEHSDTSSNHTSDASSSDDSSGGSSGNTSGASNDTFDSPGNDTPGHSDGDTTGSSGNNTPGSSGDDTPGSSGSDSSSSQDDSSSKENGIPADLADDPDAPDAPPIVSSANSTQTNIFACIMATIASIFITSLPALV</sequence>
<dbReference type="OrthoDB" id="5098170at2759"/>
<dbReference type="Proteomes" id="UP000622797">
    <property type="component" value="Unassembled WGS sequence"/>
</dbReference>
<feature type="chain" id="PRO_5034167163" evidence="2">
    <location>
        <begin position="19"/>
        <end position="486"/>
    </location>
</feature>
<evidence type="ECO:0000256" key="2">
    <source>
        <dbReference type="SAM" id="SignalP"/>
    </source>
</evidence>
<evidence type="ECO:0000256" key="1">
    <source>
        <dbReference type="SAM" id="MobiDB-lite"/>
    </source>
</evidence>
<dbReference type="EMBL" id="JABEXW010000101">
    <property type="protein sequence ID" value="KAF4971135.1"/>
    <property type="molecule type" value="Genomic_DNA"/>
</dbReference>
<name>A0A8H4XE84_9HYPO</name>
<feature type="signal peptide" evidence="2">
    <location>
        <begin position="1"/>
        <end position="18"/>
    </location>
</feature>
<feature type="compositionally biased region" description="Polar residues" evidence="1">
    <location>
        <begin position="274"/>
        <end position="286"/>
    </location>
</feature>
<feature type="compositionally biased region" description="Low complexity" evidence="1">
    <location>
        <begin position="233"/>
        <end position="251"/>
    </location>
</feature>
<feature type="compositionally biased region" description="Low complexity" evidence="1">
    <location>
        <begin position="392"/>
        <end position="431"/>
    </location>
</feature>
<feature type="compositionally biased region" description="Low complexity" evidence="1">
    <location>
        <begin position="295"/>
        <end position="312"/>
    </location>
</feature>
<organism evidence="3 4">
    <name type="scientific">Fusarium sarcochroum</name>
    <dbReference type="NCBI Taxonomy" id="1208366"/>
    <lineage>
        <taxon>Eukaryota</taxon>
        <taxon>Fungi</taxon>
        <taxon>Dikarya</taxon>
        <taxon>Ascomycota</taxon>
        <taxon>Pezizomycotina</taxon>
        <taxon>Sordariomycetes</taxon>
        <taxon>Hypocreomycetidae</taxon>
        <taxon>Hypocreales</taxon>
        <taxon>Nectriaceae</taxon>
        <taxon>Fusarium</taxon>
        <taxon>Fusarium lateritium species complex</taxon>
    </lineage>
</organism>
<protein>
    <submittedName>
        <fullName evidence="3">Uncharacterized protein</fullName>
    </submittedName>
</protein>
<feature type="compositionally biased region" description="Polar residues" evidence="1">
    <location>
        <begin position="328"/>
        <end position="337"/>
    </location>
</feature>
<feature type="compositionally biased region" description="Polar residues" evidence="1">
    <location>
        <begin position="134"/>
        <end position="170"/>
    </location>
</feature>
<reference evidence="3" key="1">
    <citation type="journal article" date="2020" name="BMC Genomics">
        <title>Correction to: Identification and distribution of gene clusters required for synthesis of sphingolipid metabolism inhibitors in diverse species of the filamentous fungus Fusarium.</title>
        <authorList>
            <person name="Kim H.S."/>
            <person name="Lohmar J.M."/>
            <person name="Busman M."/>
            <person name="Brown D.W."/>
            <person name="Naumann T.A."/>
            <person name="Divon H.H."/>
            <person name="Lysoe E."/>
            <person name="Uhlig S."/>
            <person name="Proctor R.H."/>
        </authorList>
    </citation>
    <scope>NUCLEOTIDE SEQUENCE</scope>
    <source>
        <strain evidence="3">NRRL 20472</strain>
    </source>
</reference>
<evidence type="ECO:0000313" key="3">
    <source>
        <dbReference type="EMBL" id="KAF4971135.1"/>
    </source>
</evidence>
<feature type="compositionally biased region" description="Low complexity" evidence="1">
    <location>
        <begin position="339"/>
        <end position="385"/>
    </location>
</feature>
<feature type="compositionally biased region" description="Gly residues" evidence="1">
    <location>
        <begin position="218"/>
        <end position="232"/>
    </location>
</feature>
<reference evidence="3" key="2">
    <citation type="submission" date="2020-05" db="EMBL/GenBank/DDBJ databases">
        <authorList>
            <person name="Kim H.-S."/>
            <person name="Proctor R.H."/>
            <person name="Brown D.W."/>
        </authorList>
    </citation>
    <scope>NUCLEOTIDE SEQUENCE</scope>
    <source>
        <strain evidence="3">NRRL 20472</strain>
    </source>
</reference>
<dbReference type="AlphaFoldDB" id="A0A8H4XE84"/>
<feature type="compositionally biased region" description="Basic and acidic residues" evidence="1">
    <location>
        <begin position="171"/>
        <end position="181"/>
    </location>
</feature>
<feature type="region of interest" description="Disordered" evidence="1">
    <location>
        <begin position="134"/>
        <end position="459"/>
    </location>
</feature>
<accession>A0A8H4XE84</accession>
<keyword evidence="2" id="KW-0732">Signal</keyword>
<comment type="caution">
    <text evidence="3">The sequence shown here is derived from an EMBL/GenBank/DDBJ whole genome shotgun (WGS) entry which is preliminary data.</text>
</comment>
<keyword evidence="4" id="KW-1185">Reference proteome</keyword>
<evidence type="ECO:0000313" key="4">
    <source>
        <dbReference type="Proteomes" id="UP000622797"/>
    </source>
</evidence>
<gene>
    <name evidence="3" type="ORF">FSARC_1968</name>
</gene>
<proteinExistence type="predicted"/>